<evidence type="ECO:0000313" key="5">
    <source>
        <dbReference type="Proteomes" id="UP001164286"/>
    </source>
</evidence>
<sequence length="263" mass="28352">RLLADQKKQVDAIKKATNYDSTRKLIEQYDLQNGSGPMPIGSPMNSSPSTPSRRQPETPTPAGRSGKGQQAVLPPGTPRAPGHLVGAGGTPMQLAGMSPEQAAIIQMQQAQAVHPVLPTPEKRWYDRVVDSVLGEDPSQATQSKYALVCGECFRHNGLVGSKYEWERMQWLCPRCNHMNPPPLSRNAAGSLASGPAQSAPSAIIPQASSTPSQLARQAASPRLRRQPTSEAATPRSSRLRQEVFSAESPDGGENERDMEVDDK</sequence>
<gene>
    <name evidence="4" type="ORF">MKK02DRAFT_22195</name>
</gene>
<comment type="caution">
    <text evidence="4">The sequence shown here is derived from an EMBL/GenBank/DDBJ whole genome shotgun (WGS) entry which is preliminary data.</text>
</comment>
<feature type="compositionally biased region" description="Polar residues" evidence="2">
    <location>
        <begin position="43"/>
        <end position="53"/>
    </location>
</feature>
<feature type="domain" description="Lunapark zinc ribbon" evidence="3">
    <location>
        <begin position="124"/>
        <end position="179"/>
    </location>
</feature>
<comment type="domain">
    <text evidence="1">The C4-type zinc finger motif is necessary both for its ER three-way tubular junction localization and formation.</text>
</comment>
<dbReference type="GO" id="GO:0008270">
    <property type="term" value="F:zinc ion binding"/>
    <property type="evidence" value="ECO:0007669"/>
    <property type="project" value="UniProtKB-KW"/>
</dbReference>
<dbReference type="Proteomes" id="UP001164286">
    <property type="component" value="Unassembled WGS sequence"/>
</dbReference>
<dbReference type="GeneID" id="77725733"/>
<dbReference type="RefSeq" id="XP_052948221.1">
    <property type="nucleotide sequence ID" value="XM_053086532.1"/>
</dbReference>
<keyword evidence="1" id="KW-0256">Endoplasmic reticulum</keyword>
<dbReference type="AlphaFoldDB" id="A0AA38LY08"/>
<keyword evidence="5" id="KW-1185">Reference proteome</keyword>
<dbReference type="InterPro" id="IPR040115">
    <property type="entry name" value="Lnp"/>
</dbReference>
<comment type="subcellular location">
    <subcellularLocation>
        <location evidence="1">Endoplasmic reticulum membrane</location>
        <topology evidence="1">Multi-pass membrane protein</topology>
    </subcellularLocation>
</comment>
<dbReference type="Pfam" id="PF10058">
    <property type="entry name" value="Zn_ribbon_10"/>
    <property type="match status" value="1"/>
</dbReference>
<evidence type="ECO:0000256" key="2">
    <source>
        <dbReference type="SAM" id="MobiDB-lite"/>
    </source>
</evidence>
<evidence type="ECO:0000313" key="4">
    <source>
        <dbReference type="EMBL" id="KAI9638444.1"/>
    </source>
</evidence>
<comment type="similarity">
    <text evidence="1">Belongs to the lunapark family.</text>
</comment>
<feature type="compositionally biased region" description="Polar residues" evidence="2">
    <location>
        <begin position="226"/>
        <end position="236"/>
    </location>
</feature>
<protein>
    <recommendedName>
        <fullName evidence="1">Endoplasmic reticulum junction formation protein lunapark</fullName>
    </recommendedName>
</protein>
<dbReference type="EMBL" id="JAKWFO010000003">
    <property type="protein sequence ID" value="KAI9638444.1"/>
    <property type="molecule type" value="Genomic_DNA"/>
</dbReference>
<feature type="compositionally biased region" description="Basic and acidic residues" evidence="2">
    <location>
        <begin position="253"/>
        <end position="263"/>
    </location>
</feature>
<proteinExistence type="inferred from homology"/>
<evidence type="ECO:0000259" key="3">
    <source>
        <dbReference type="Pfam" id="PF10058"/>
    </source>
</evidence>
<feature type="region of interest" description="Disordered" evidence="2">
    <location>
        <begin position="28"/>
        <end position="90"/>
    </location>
</feature>
<feature type="region of interest" description="Disordered" evidence="2">
    <location>
        <begin position="186"/>
        <end position="263"/>
    </location>
</feature>
<comment type="function">
    <text evidence="1">Plays a role in determining ER morphology.</text>
</comment>
<reference evidence="4" key="1">
    <citation type="journal article" date="2022" name="G3 (Bethesda)">
        <title>High quality genome of the basidiomycete yeast Dioszegia hungarica PDD-24b-2 isolated from cloud water.</title>
        <authorList>
            <person name="Jarrige D."/>
            <person name="Haridas S."/>
            <person name="Bleykasten-Grosshans C."/>
            <person name="Joly M."/>
            <person name="Nadalig T."/>
            <person name="Sancelme M."/>
            <person name="Vuilleumier S."/>
            <person name="Grigoriev I.V."/>
            <person name="Amato P."/>
            <person name="Bringel F."/>
        </authorList>
    </citation>
    <scope>NUCLEOTIDE SEQUENCE</scope>
    <source>
        <strain evidence="4">PDD-24b-2</strain>
    </source>
</reference>
<dbReference type="GO" id="GO:0098826">
    <property type="term" value="C:endoplasmic reticulum tubular network membrane"/>
    <property type="evidence" value="ECO:0007669"/>
    <property type="project" value="UniProtKB-UniRule"/>
</dbReference>
<dbReference type="GO" id="GO:1903373">
    <property type="term" value="P:positive regulation of endoplasmic reticulum tubular network organization"/>
    <property type="evidence" value="ECO:0007669"/>
    <property type="project" value="UniProtKB-UniRule"/>
</dbReference>
<dbReference type="InterPro" id="IPR019273">
    <property type="entry name" value="Lunapark_Znf"/>
</dbReference>
<accession>A0AA38LY08</accession>
<feature type="non-terminal residue" evidence="4">
    <location>
        <position position="1"/>
    </location>
</feature>
<organism evidence="4 5">
    <name type="scientific">Dioszegia hungarica</name>
    <dbReference type="NCBI Taxonomy" id="4972"/>
    <lineage>
        <taxon>Eukaryota</taxon>
        <taxon>Fungi</taxon>
        <taxon>Dikarya</taxon>
        <taxon>Basidiomycota</taxon>
        <taxon>Agaricomycotina</taxon>
        <taxon>Tremellomycetes</taxon>
        <taxon>Tremellales</taxon>
        <taxon>Bulleribasidiaceae</taxon>
        <taxon>Dioszegia</taxon>
    </lineage>
</organism>
<keyword evidence="1" id="KW-0479">Metal-binding</keyword>
<dbReference type="PANTHER" id="PTHR22166:SF12">
    <property type="entry name" value="ENDOPLASMIC RETICULUM JUNCTION FORMATION PROTEIN LUNAPARK"/>
    <property type="match status" value="1"/>
</dbReference>
<name>A0AA38LY08_9TREE</name>
<evidence type="ECO:0000256" key="1">
    <source>
        <dbReference type="RuleBase" id="RU367073"/>
    </source>
</evidence>
<keyword evidence="1" id="KW-0863">Zinc-finger</keyword>
<dbReference type="PANTHER" id="PTHR22166">
    <property type="entry name" value="ENDOPLASMIC RETICULUM JUNCTION FORMATION PROTEIN LUNAPARK"/>
    <property type="match status" value="1"/>
</dbReference>
<dbReference type="GO" id="GO:0071788">
    <property type="term" value="P:endoplasmic reticulum tubular network maintenance"/>
    <property type="evidence" value="ECO:0007669"/>
    <property type="project" value="UniProtKB-UniRule"/>
</dbReference>
<keyword evidence="1" id="KW-0862">Zinc</keyword>
<feature type="compositionally biased region" description="Low complexity" evidence="2">
    <location>
        <begin position="187"/>
        <end position="212"/>
    </location>
</feature>